<comment type="caution">
    <text evidence="1">The sequence shown here is derived from an EMBL/GenBank/DDBJ whole genome shotgun (WGS) entry which is preliminary data.</text>
</comment>
<accession>A0A812K3G9</accession>
<evidence type="ECO:0000313" key="2">
    <source>
        <dbReference type="Proteomes" id="UP000604046"/>
    </source>
</evidence>
<gene>
    <name evidence="1" type="ORF">SNAT2548_LOCUS8014</name>
</gene>
<dbReference type="InterPro" id="IPR036322">
    <property type="entry name" value="WD40_repeat_dom_sf"/>
</dbReference>
<dbReference type="GO" id="GO:0036064">
    <property type="term" value="C:ciliary basal body"/>
    <property type="evidence" value="ECO:0007669"/>
    <property type="project" value="TreeGrafter"/>
</dbReference>
<reference evidence="1" key="1">
    <citation type="submission" date="2021-02" db="EMBL/GenBank/DDBJ databases">
        <authorList>
            <person name="Dougan E. K."/>
            <person name="Rhodes N."/>
            <person name="Thang M."/>
            <person name="Chan C."/>
        </authorList>
    </citation>
    <scope>NUCLEOTIDE SEQUENCE</scope>
</reference>
<dbReference type="SUPFAM" id="SSF50978">
    <property type="entry name" value="WD40 repeat-like"/>
    <property type="match status" value="1"/>
</dbReference>
<name>A0A812K3G9_9DINO</name>
<organism evidence="1 2">
    <name type="scientific">Symbiodinium natans</name>
    <dbReference type="NCBI Taxonomy" id="878477"/>
    <lineage>
        <taxon>Eukaryota</taxon>
        <taxon>Sar</taxon>
        <taxon>Alveolata</taxon>
        <taxon>Dinophyceae</taxon>
        <taxon>Suessiales</taxon>
        <taxon>Symbiodiniaceae</taxon>
        <taxon>Symbiodinium</taxon>
    </lineage>
</organism>
<dbReference type="InterPro" id="IPR015943">
    <property type="entry name" value="WD40/YVTN_repeat-like_dom_sf"/>
</dbReference>
<dbReference type="OrthoDB" id="430384at2759"/>
<dbReference type="AlphaFoldDB" id="A0A812K3G9"/>
<proteinExistence type="predicted"/>
<dbReference type="Proteomes" id="UP000604046">
    <property type="component" value="Unassembled WGS sequence"/>
</dbReference>
<feature type="non-terminal residue" evidence="1">
    <location>
        <position position="445"/>
    </location>
</feature>
<evidence type="ECO:0008006" key="3">
    <source>
        <dbReference type="Google" id="ProtNLM"/>
    </source>
</evidence>
<dbReference type="InterPro" id="IPR052803">
    <property type="entry name" value="Cilium-Associated_Jouberin"/>
</dbReference>
<evidence type="ECO:0000313" key="1">
    <source>
        <dbReference type="EMBL" id="CAE7220023.1"/>
    </source>
</evidence>
<dbReference type="PANTHER" id="PTHR44499">
    <property type="entry name" value="JOUBERIN"/>
    <property type="match status" value="1"/>
</dbReference>
<protein>
    <recommendedName>
        <fullName evidence="3">Cilia- and flagella-associated protein 43</fullName>
    </recommendedName>
</protein>
<dbReference type="Gene3D" id="2.130.10.10">
    <property type="entry name" value="YVTN repeat-like/Quinoprotein amine dehydrogenase"/>
    <property type="match status" value="1"/>
</dbReference>
<dbReference type="GO" id="GO:0044458">
    <property type="term" value="P:motile cilium assembly"/>
    <property type="evidence" value="ECO:0007669"/>
    <property type="project" value="TreeGrafter"/>
</dbReference>
<sequence length="445" mass="48231">ATCAEVHESLVYDLCWHVFEKRQEGIAAPPLLISCGGDGRMLIHEVPEDLVPVPGLGAPRLKLHARVTLPNHVYSARPYLALSSDPRCLVMVAGHKGGVSLCQVSRELKIADSGFGSSWVAYTPQTVQVPFQAVRPAQGASQPDVLCVRFSTQANSLDNVYVSDDAGHLLLFQMRNDVSAGVSASLVRSYASSELTGTAIHSFEIVTKQLLQGRRITSVQASMSDDWALLFARDHTIRLASLQRGVLKVEQKMLGLESGSYPVRGTLSPDGAYVACGSETGELLFWTSKDGKPVMPPGVPQVRLAGPLMDTIWSDRHHLIACCALDGSALPLLAFVGEAKAEKTRETQEDAIPHRPPPLTASAPEVRQQAELSALAISGISTAIDSDYKRWADNWINSNENPRSAIALEEKRRIKENILLNILDKKGVEEAQSHLATARTLPGPM</sequence>
<keyword evidence="2" id="KW-1185">Reference proteome</keyword>
<dbReference type="EMBL" id="CAJNDS010000574">
    <property type="protein sequence ID" value="CAE7220023.1"/>
    <property type="molecule type" value="Genomic_DNA"/>
</dbReference>
<dbReference type="PANTHER" id="PTHR44499:SF1">
    <property type="entry name" value="JOUBERIN"/>
    <property type="match status" value="1"/>
</dbReference>